<dbReference type="NCBIfam" id="TIGR00152">
    <property type="entry name" value="dephospho-CoA kinase"/>
    <property type="match status" value="1"/>
</dbReference>
<keyword evidence="2" id="KW-0067">ATP-binding</keyword>
<accession>C1E0M5</accession>
<dbReference type="CDD" id="cd02022">
    <property type="entry name" value="DPCK"/>
    <property type="match status" value="1"/>
</dbReference>
<gene>
    <name evidence="4" type="ORF">MICPUN_56139</name>
</gene>
<dbReference type="AlphaFoldDB" id="C1E0M5"/>
<feature type="region of interest" description="Disordered" evidence="3">
    <location>
        <begin position="19"/>
        <end position="44"/>
    </location>
</feature>
<evidence type="ECO:0000256" key="2">
    <source>
        <dbReference type="ARBA" id="ARBA00022840"/>
    </source>
</evidence>
<dbReference type="GO" id="GO:0005524">
    <property type="term" value="F:ATP binding"/>
    <property type="evidence" value="ECO:0007669"/>
    <property type="project" value="UniProtKB-KW"/>
</dbReference>
<dbReference type="InterPro" id="IPR001977">
    <property type="entry name" value="Depp_CoAkinase"/>
</dbReference>
<sequence length="264" mass="28089">MRCAAEAVARVSRFTRAVQARPRTRAHRLTPRAEASTETGGSPEGTMLLLGLTGSIGMGKSAVSSMLTEKLRVPVLDSDAVVHELYSPGGDAVEPVAALFPGVVDPDGGISRPELGKFVLGPDNEAAMAALEAVVHPLVDAARWKFLDDADKAGETLVVLDIPLLYEKGYENTVDLVVVVSAGSTETQRNRVLARPGMTPEKFEAIVARQVPDEEKRSRADFVIDTGCSLAETERAVGALVAELRSTGAGRAAVWSRMKAERRG</sequence>
<evidence type="ECO:0000256" key="3">
    <source>
        <dbReference type="SAM" id="MobiDB-lite"/>
    </source>
</evidence>
<dbReference type="GO" id="GO:0004140">
    <property type="term" value="F:dephospho-CoA kinase activity"/>
    <property type="evidence" value="ECO:0007669"/>
    <property type="project" value="InterPro"/>
</dbReference>
<dbReference type="GeneID" id="8241263"/>
<reference evidence="4 5" key="1">
    <citation type="journal article" date="2009" name="Science">
        <title>Green evolution and dynamic adaptations revealed by genomes of the marine picoeukaryotes Micromonas.</title>
        <authorList>
            <person name="Worden A.Z."/>
            <person name="Lee J.H."/>
            <person name="Mock T."/>
            <person name="Rouze P."/>
            <person name="Simmons M.P."/>
            <person name="Aerts A.L."/>
            <person name="Allen A.E."/>
            <person name="Cuvelier M.L."/>
            <person name="Derelle E."/>
            <person name="Everett M.V."/>
            <person name="Foulon E."/>
            <person name="Grimwood J."/>
            <person name="Gundlach H."/>
            <person name="Henrissat B."/>
            <person name="Napoli C."/>
            <person name="McDonald S.M."/>
            <person name="Parker M.S."/>
            <person name="Rombauts S."/>
            <person name="Salamov A."/>
            <person name="Von Dassow P."/>
            <person name="Badger J.H."/>
            <person name="Coutinho P.M."/>
            <person name="Demir E."/>
            <person name="Dubchak I."/>
            <person name="Gentemann C."/>
            <person name="Eikrem W."/>
            <person name="Gready J.E."/>
            <person name="John U."/>
            <person name="Lanier W."/>
            <person name="Lindquist E.A."/>
            <person name="Lucas S."/>
            <person name="Mayer K.F."/>
            <person name="Moreau H."/>
            <person name="Not F."/>
            <person name="Otillar R."/>
            <person name="Panaud O."/>
            <person name="Pangilinan J."/>
            <person name="Paulsen I."/>
            <person name="Piegu B."/>
            <person name="Poliakov A."/>
            <person name="Robbens S."/>
            <person name="Schmutz J."/>
            <person name="Toulza E."/>
            <person name="Wyss T."/>
            <person name="Zelensky A."/>
            <person name="Zhou K."/>
            <person name="Armbrust E.V."/>
            <person name="Bhattacharya D."/>
            <person name="Goodenough U.W."/>
            <person name="Van de Peer Y."/>
            <person name="Grigoriev I.V."/>
        </authorList>
    </citation>
    <scope>NUCLEOTIDE SEQUENCE [LARGE SCALE GENOMIC DNA]</scope>
    <source>
        <strain evidence="5">RCC299 / NOUM17</strain>
    </source>
</reference>
<protein>
    <submittedName>
        <fullName evidence="4">Dephospho-coa kinase</fullName>
    </submittedName>
</protein>
<dbReference type="RefSeq" id="XP_002499586.1">
    <property type="nucleotide sequence ID" value="XM_002499540.1"/>
</dbReference>
<keyword evidence="4" id="KW-0808">Transferase</keyword>
<dbReference type="PROSITE" id="PS51219">
    <property type="entry name" value="DPCK"/>
    <property type="match status" value="1"/>
</dbReference>
<keyword evidence="1" id="KW-0547">Nucleotide-binding</keyword>
<name>C1E0M5_MICCC</name>
<dbReference type="InParanoid" id="C1E0M5"/>
<dbReference type="Proteomes" id="UP000002009">
    <property type="component" value="Chromosome 2"/>
</dbReference>
<evidence type="ECO:0000256" key="1">
    <source>
        <dbReference type="ARBA" id="ARBA00022741"/>
    </source>
</evidence>
<keyword evidence="5" id="KW-1185">Reference proteome</keyword>
<dbReference type="SUPFAM" id="SSF52540">
    <property type="entry name" value="P-loop containing nucleoside triphosphate hydrolases"/>
    <property type="match status" value="1"/>
</dbReference>
<dbReference type="KEGG" id="mis:MICPUN_56139"/>
<dbReference type="Gene3D" id="3.40.50.300">
    <property type="entry name" value="P-loop containing nucleotide triphosphate hydrolases"/>
    <property type="match status" value="1"/>
</dbReference>
<dbReference type="OMA" id="HCSEEIR"/>
<dbReference type="HAMAP" id="MF_00376">
    <property type="entry name" value="Dephospho_CoA_kinase"/>
    <property type="match status" value="1"/>
</dbReference>
<evidence type="ECO:0000313" key="4">
    <source>
        <dbReference type="EMBL" id="ACO60844.1"/>
    </source>
</evidence>
<evidence type="ECO:0000313" key="5">
    <source>
        <dbReference type="Proteomes" id="UP000002009"/>
    </source>
</evidence>
<dbReference type="PANTHER" id="PTHR10695:SF46">
    <property type="entry name" value="BIFUNCTIONAL COENZYME A SYNTHASE-RELATED"/>
    <property type="match status" value="1"/>
</dbReference>
<dbReference type="STRING" id="296587.C1E0M5"/>
<dbReference type="InterPro" id="IPR027417">
    <property type="entry name" value="P-loop_NTPase"/>
</dbReference>
<dbReference type="eggNOG" id="KOG3220">
    <property type="taxonomic scope" value="Eukaryota"/>
</dbReference>
<keyword evidence="4" id="KW-0418">Kinase</keyword>
<organism evidence="4 5">
    <name type="scientific">Micromonas commoda (strain RCC299 / NOUM17 / CCMP2709)</name>
    <name type="common">Picoplanktonic green alga</name>
    <dbReference type="NCBI Taxonomy" id="296587"/>
    <lineage>
        <taxon>Eukaryota</taxon>
        <taxon>Viridiplantae</taxon>
        <taxon>Chlorophyta</taxon>
        <taxon>Mamiellophyceae</taxon>
        <taxon>Mamiellales</taxon>
        <taxon>Mamiellaceae</taxon>
        <taxon>Micromonas</taxon>
    </lineage>
</organism>
<dbReference type="GO" id="GO:0015937">
    <property type="term" value="P:coenzyme A biosynthetic process"/>
    <property type="evidence" value="ECO:0007669"/>
    <property type="project" value="InterPro"/>
</dbReference>
<dbReference type="FunCoup" id="C1E0M5">
    <property type="interactions" value="1323"/>
</dbReference>
<dbReference type="EMBL" id="CP001323">
    <property type="protein sequence ID" value="ACO60844.1"/>
    <property type="molecule type" value="Genomic_DNA"/>
</dbReference>
<proteinExistence type="inferred from homology"/>
<dbReference type="OrthoDB" id="247245at2759"/>
<dbReference type="PANTHER" id="PTHR10695">
    <property type="entry name" value="DEPHOSPHO-COA KINASE-RELATED"/>
    <property type="match status" value="1"/>
</dbReference>
<dbReference type="Pfam" id="PF01121">
    <property type="entry name" value="CoaE"/>
    <property type="match status" value="1"/>
</dbReference>